<dbReference type="InterPro" id="IPR005471">
    <property type="entry name" value="Tscrpt_reg_IclR_N"/>
</dbReference>
<dbReference type="InterPro" id="IPR036388">
    <property type="entry name" value="WH-like_DNA-bd_sf"/>
</dbReference>
<keyword evidence="2" id="KW-0238">DNA-binding</keyword>
<keyword evidence="1" id="KW-0805">Transcription regulation</keyword>
<dbReference type="PANTHER" id="PTHR30136">
    <property type="entry name" value="HELIX-TURN-HELIX TRANSCRIPTIONAL REGULATOR, ICLR FAMILY"/>
    <property type="match status" value="1"/>
</dbReference>
<dbReference type="Proteomes" id="UP001431429">
    <property type="component" value="Unassembled WGS sequence"/>
</dbReference>
<dbReference type="InterPro" id="IPR036390">
    <property type="entry name" value="WH_DNA-bd_sf"/>
</dbReference>
<dbReference type="SMART" id="SM00346">
    <property type="entry name" value="HTH_ICLR"/>
    <property type="match status" value="1"/>
</dbReference>
<organism evidence="6 7">
    <name type="scientific">Streptomyces albipurpureus</name>
    <dbReference type="NCBI Taxonomy" id="2897419"/>
    <lineage>
        <taxon>Bacteria</taxon>
        <taxon>Bacillati</taxon>
        <taxon>Actinomycetota</taxon>
        <taxon>Actinomycetes</taxon>
        <taxon>Kitasatosporales</taxon>
        <taxon>Streptomycetaceae</taxon>
        <taxon>Streptomyces</taxon>
    </lineage>
</organism>
<dbReference type="InterPro" id="IPR014757">
    <property type="entry name" value="Tscrpt_reg_IclR_C"/>
</dbReference>
<dbReference type="EMBL" id="JAMQAW010000012">
    <property type="protein sequence ID" value="MCM2389911.1"/>
    <property type="molecule type" value="Genomic_DNA"/>
</dbReference>
<evidence type="ECO:0000256" key="3">
    <source>
        <dbReference type="ARBA" id="ARBA00023163"/>
    </source>
</evidence>
<feature type="domain" description="IclR-ED" evidence="5">
    <location>
        <begin position="80"/>
        <end position="262"/>
    </location>
</feature>
<dbReference type="PROSITE" id="PS51077">
    <property type="entry name" value="HTH_ICLR"/>
    <property type="match status" value="1"/>
</dbReference>
<evidence type="ECO:0000259" key="4">
    <source>
        <dbReference type="PROSITE" id="PS51077"/>
    </source>
</evidence>
<dbReference type="InterPro" id="IPR050707">
    <property type="entry name" value="HTH_MetabolicPath_Reg"/>
</dbReference>
<feature type="domain" description="HTH iclR-type" evidence="4">
    <location>
        <begin position="15"/>
        <end position="79"/>
    </location>
</feature>
<dbReference type="SUPFAM" id="SSF46785">
    <property type="entry name" value="Winged helix' DNA-binding domain"/>
    <property type="match status" value="1"/>
</dbReference>
<keyword evidence="7" id="KW-1185">Reference proteome</keyword>
<dbReference type="Pfam" id="PF09339">
    <property type="entry name" value="HTH_IclR"/>
    <property type="match status" value="1"/>
</dbReference>
<evidence type="ECO:0000313" key="7">
    <source>
        <dbReference type="Proteomes" id="UP001431429"/>
    </source>
</evidence>
<proteinExistence type="predicted"/>
<keyword evidence="3" id="KW-0804">Transcription</keyword>
<evidence type="ECO:0000256" key="2">
    <source>
        <dbReference type="ARBA" id="ARBA00023125"/>
    </source>
</evidence>
<dbReference type="Gene3D" id="1.10.10.10">
    <property type="entry name" value="Winged helix-like DNA-binding domain superfamily/Winged helix DNA-binding domain"/>
    <property type="match status" value="1"/>
</dbReference>
<evidence type="ECO:0000256" key="1">
    <source>
        <dbReference type="ARBA" id="ARBA00023015"/>
    </source>
</evidence>
<protein>
    <submittedName>
        <fullName evidence="6">IclR family transcriptional regulator</fullName>
    </submittedName>
</protein>
<dbReference type="InterPro" id="IPR029016">
    <property type="entry name" value="GAF-like_dom_sf"/>
</dbReference>
<comment type="caution">
    <text evidence="6">The sequence shown here is derived from an EMBL/GenBank/DDBJ whole genome shotgun (WGS) entry which is preliminary data.</text>
</comment>
<reference evidence="6" key="1">
    <citation type="submission" date="2022-06" db="EMBL/GenBank/DDBJ databases">
        <title>Genome public.</title>
        <authorList>
            <person name="Sun Q."/>
        </authorList>
    </citation>
    <scope>NUCLEOTIDE SEQUENCE</scope>
    <source>
        <strain evidence="6">CWNU-1</strain>
    </source>
</reference>
<dbReference type="PROSITE" id="PS51078">
    <property type="entry name" value="ICLR_ED"/>
    <property type="match status" value="1"/>
</dbReference>
<evidence type="ECO:0000313" key="6">
    <source>
        <dbReference type="EMBL" id="MCM2389911.1"/>
    </source>
</evidence>
<gene>
    <name evidence="6" type="ORF">NBG84_16710</name>
</gene>
<dbReference type="Pfam" id="PF01614">
    <property type="entry name" value="IclR_C"/>
    <property type="match status" value="1"/>
</dbReference>
<dbReference type="PANTHER" id="PTHR30136:SF24">
    <property type="entry name" value="HTH-TYPE TRANSCRIPTIONAL REPRESSOR ALLR"/>
    <property type="match status" value="1"/>
</dbReference>
<sequence>MTEVDGKPATARNNSASLRRALTILLHLGEEGRARGATLAELTSGLSMNKSTVLRLLAPLCEVRLVEQDVRTGRYRLGSRTAQLGHVYLDGLDLRDTAHDVLERLASDTGETAYLVIPDLPDVVYVDKIESPQSVRMHSPIGSRRPAYCTGVGKAVLAHTDVGTVNAALAHGLPRRTPHTLTTPEALHADLAVIRSRGYAVDDLENEPDIRCVAAPVFDHAGTAVCAVSVSGPAARITSERVPGLGPLVSAAAAEISRRLGAAR</sequence>
<evidence type="ECO:0000259" key="5">
    <source>
        <dbReference type="PROSITE" id="PS51078"/>
    </source>
</evidence>
<accession>A0ABT0UNK0</accession>
<dbReference type="SUPFAM" id="SSF55781">
    <property type="entry name" value="GAF domain-like"/>
    <property type="match status" value="1"/>
</dbReference>
<name>A0ABT0UNK0_9ACTN</name>
<dbReference type="Gene3D" id="3.30.450.40">
    <property type="match status" value="1"/>
</dbReference>
<dbReference type="RefSeq" id="WP_250920251.1">
    <property type="nucleotide sequence ID" value="NZ_JAMQAW010000012.1"/>
</dbReference>